<name>A0A6G0YV19_APHCR</name>
<evidence type="ECO:0000313" key="3">
    <source>
        <dbReference type="Proteomes" id="UP000478052"/>
    </source>
</evidence>
<comment type="caution">
    <text evidence="2">The sequence shown here is derived from an EMBL/GenBank/DDBJ whole genome shotgun (WGS) entry which is preliminary data.</text>
</comment>
<sequence length="182" mass="20870">MHRPVGLMLRKLCGEIVCPKYHLCQFHDLQCYPCQSYCNETSNNFDANLCEQQCQGTLQDLEILKLMIICITVLMIIALVLMSITAVFMWNQKKNMWNIENNSKDSYLMKNMFSLKNNAVSMMSETMDKPLTESMMIAAPKMLRSSANKLPCEDVTLEIQENTGYDNLAMWKVSPEICSSNL</sequence>
<evidence type="ECO:0000313" key="2">
    <source>
        <dbReference type="EMBL" id="KAF0761673.1"/>
    </source>
</evidence>
<dbReference type="EMBL" id="VUJU01002328">
    <property type="protein sequence ID" value="KAF0761673.1"/>
    <property type="molecule type" value="Genomic_DNA"/>
</dbReference>
<organism evidence="2 3">
    <name type="scientific">Aphis craccivora</name>
    <name type="common">Cowpea aphid</name>
    <dbReference type="NCBI Taxonomy" id="307492"/>
    <lineage>
        <taxon>Eukaryota</taxon>
        <taxon>Metazoa</taxon>
        <taxon>Ecdysozoa</taxon>
        <taxon>Arthropoda</taxon>
        <taxon>Hexapoda</taxon>
        <taxon>Insecta</taxon>
        <taxon>Pterygota</taxon>
        <taxon>Neoptera</taxon>
        <taxon>Paraneoptera</taxon>
        <taxon>Hemiptera</taxon>
        <taxon>Sternorrhyncha</taxon>
        <taxon>Aphidomorpha</taxon>
        <taxon>Aphidoidea</taxon>
        <taxon>Aphididae</taxon>
        <taxon>Aphidini</taxon>
        <taxon>Aphis</taxon>
        <taxon>Aphis</taxon>
    </lineage>
</organism>
<keyword evidence="1" id="KW-1133">Transmembrane helix</keyword>
<gene>
    <name evidence="2" type="ORF">FWK35_00016293</name>
</gene>
<accession>A0A6G0YV19</accession>
<keyword evidence="1" id="KW-0472">Membrane</keyword>
<reference evidence="2 3" key="1">
    <citation type="submission" date="2019-08" db="EMBL/GenBank/DDBJ databases">
        <title>Whole genome of Aphis craccivora.</title>
        <authorList>
            <person name="Voronova N.V."/>
            <person name="Shulinski R.S."/>
            <person name="Bandarenka Y.V."/>
            <person name="Zhorov D.G."/>
            <person name="Warner D."/>
        </authorList>
    </citation>
    <scope>NUCLEOTIDE SEQUENCE [LARGE SCALE GENOMIC DNA]</scope>
    <source>
        <strain evidence="2">180601</strain>
        <tissue evidence="2">Whole Body</tissue>
    </source>
</reference>
<evidence type="ECO:0000256" key="1">
    <source>
        <dbReference type="SAM" id="Phobius"/>
    </source>
</evidence>
<protein>
    <submittedName>
        <fullName evidence="2">Protein grindelwald-like</fullName>
    </submittedName>
</protein>
<dbReference type="OrthoDB" id="6599193at2759"/>
<proteinExistence type="predicted"/>
<keyword evidence="1" id="KW-0812">Transmembrane</keyword>
<feature type="transmembrane region" description="Helical" evidence="1">
    <location>
        <begin position="66"/>
        <end position="90"/>
    </location>
</feature>
<keyword evidence="3" id="KW-1185">Reference proteome</keyword>
<dbReference type="Proteomes" id="UP000478052">
    <property type="component" value="Unassembled WGS sequence"/>
</dbReference>
<dbReference type="AlphaFoldDB" id="A0A6G0YV19"/>